<evidence type="ECO:0000259" key="2">
    <source>
        <dbReference type="Pfam" id="PF02517"/>
    </source>
</evidence>
<accession>A0A4R2U2B1</accession>
<feature type="transmembrane region" description="Helical" evidence="1">
    <location>
        <begin position="245"/>
        <end position="266"/>
    </location>
</feature>
<dbReference type="OrthoDB" id="4177129at2"/>
<keyword evidence="4" id="KW-1185">Reference proteome</keyword>
<dbReference type="EMBL" id="SLYC01000007">
    <property type="protein sequence ID" value="TCQ04199.1"/>
    <property type="molecule type" value="Genomic_DNA"/>
</dbReference>
<comment type="caution">
    <text evidence="3">The sequence shown here is derived from an EMBL/GenBank/DDBJ whole genome shotgun (WGS) entry which is preliminary data.</text>
</comment>
<dbReference type="GO" id="GO:0004175">
    <property type="term" value="F:endopeptidase activity"/>
    <property type="evidence" value="ECO:0007669"/>
    <property type="project" value="UniProtKB-ARBA"/>
</dbReference>
<dbReference type="GO" id="GO:0080120">
    <property type="term" value="P:CAAX-box protein maturation"/>
    <property type="evidence" value="ECO:0007669"/>
    <property type="project" value="UniProtKB-ARBA"/>
</dbReference>
<name>A0A4R2U2B1_9FIRM</name>
<feature type="transmembrane region" description="Helical" evidence="1">
    <location>
        <begin position="223"/>
        <end position="239"/>
    </location>
</feature>
<feature type="transmembrane region" description="Helical" evidence="1">
    <location>
        <begin position="199"/>
        <end position="216"/>
    </location>
</feature>
<dbReference type="InterPro" id="IPR052710">
    <property type="entry name" value="CAAX_protease"/>
</dbReference>
<dbReference type="InterPro" id="IPR003675">
    <property type="entry name" value="Rce1/LyrA-like_dom"/>
</dbReference>
<evidence type="ECO:0000256" key="1">
    <source>
        <dbReference type="SAM" id="Phobius"/>
    </source>
</evidence>
<feature type="transmembrane region" description="Helical" evidence="1">
    <location>
        <begin position="145"/>
        <end position="164"/>
    </location>
</feature>
<evidence type="ECO:0000313" key="4">
    <source>
        <dbReference type="Proteomes" id="UP000295504"/>
    </source>
</evidence>
<dbReference type="Pfam" id="PF02517">
    <property type="entry name" value="Rce1-like"/>
    <property type="match status" value="1"/>
</dbReference>
<feature type="domain" description="CAAX prenyl protease 2/Lysostaphin resistance protein A-like" evidence="2">
    <location>
        <begin position="144"/>
        <end position="231"/>
    </location>
</feature>
<gene>
    <name evidence="3" type="ORF">EDD79_100783</name>
</gene>
<feature type="transmembrane region" description="Helical" evidence="1">
    <location>
        <begin position="57"/>
        <end position="81"/>
    </location>
</feature>
<keyword evidence="1" id="KW-1133">Transmembrane helix</keyword>
<reference evidence="3 4" key="1">
    <citation type="submission" date="2019-03" db="EMBL/GenBank/DDBJ databases">
        <title>Genomic Encyclopedia of Type Strains, Phase IV (KMG-IV): sequencing the most valuable type-strain genomes for metagenomic binning, comparative biology and taxonomic classification.</title>
        <authorList>
            <person name="Goeker M."/>
        </authorList>
    </citation>
    <scope>NUCLEOTIDE SEQUENCE [LARGE SCALE GENOMIC DNA]</scope>
    <source>
        <strain evidence="3 4">DSM 100013</strain>
    </source>
</reference>
<dbReference type="PANTHER" id="PTHR36435">
    <property type="entry name" value="SLR1288 PROTEIN"/>
    <property type="match status" value="1"/>
</dbReference>
<dbReference type="AlphaFoldDB" id="A0A4R2U2B1"/>
<protein>
    <recommendedName>
        <fullName evidence="2">CAAX prenyl protease 2/Lysostaphin resistance protein A-like domain-containing protein</fullName>
    </recommendedName>
</protein>
<feature type="transmembrane region" description="Helical" evidence="1">
    <location>
        <begin position="176"/>
        <end position="193"/>
    </location>
</feature>
<evidence type="ECO:0000313" key="3">
    <source>
        <dbReference type="EMBL" id="TCQ04199.1"/>
    </source>
</evidence>
<feature type="transmembrane region" description="Helical" evidence="1">
    <location>
        <begin position="12"/>
        <end position="37"/>
    </location>
</feature>
<dbReference type="RefSeq" id="WP_132847891.1">
    <property type="nucleotide sequence ID" value="NZ_CP058648.1"/>
</dbReference>
<sequence length="284" mass="32678">MNKGFKSVLVVLGYLMIYFSADLFVGLFLGLIMMTLYPVYMSGEITYDIILKNVNEFFYNNINIFIILSALMALLIYWLIFKIRKINFIEYINFSKLSRKDKVVCSLLGMAISIFLSSLLMITSIHEFFPNHSKTIDSVTKQQPFLLIIFSIGIIVPVFEEILFRGLIFNNLKHDLNIYFAIFAQALIFGFVHGNTLQMVYTFFGGIILALSYIWIRSIWAPVLIHIFWNSTSVILGFINVGGQISYIVLFTISTLTIILTTRNLWTNRKKGEENFIESDVEPA</sequence>
<organism evidence="3 4">
    <name type="scientific">Serpentinicella alkaliphila</name>
    <dbReference type="NCBI Taxonomy" id="1734049"/>
    <lineage>
        <taxon>Bacteria</taxon>
        <taxon>Bacillati</taxon>
        <taxon>Bacillota</taxon>
        <taxon>Clostridia</taxon>
        <taxon>Peptostreptococcales</taxon>
        <taxon>Natronincolaceae</taxon>
        <taxon>Serpentinicella</taxon>
    </lineage>
</organism>
<keyword evidence="1" id="KW-0812">Transmembrane</keyword>
<proteinExistence type="predicted"/>
<dbReference type="PANTHER" id="PTHR36435:SF1">
    <property type="entry name" value="CAAX AMINO TERMINAL PROTEASE FAMILY PROTEIN"/>
    <property type="match status" value="1"/>
</dbReference>
<feature type="transmembrane region" description="Helical" evidence="1">
    <location>
        <begin position="102"/>
        <end position="125"/>
    </location>
</feature>
<dbReference type="Proteomes" id="UP000295504">
    <property type="component" value="Unassembled WGS sequence"/>
</dbReference>
<keyword evidence="1" id="KW-0472">Membrane</keyword>